<gene>
    <name evidence="1" type="ORF">Krac_5919</name>
</gene>
<dbReference type="InParanoid" id="D6TX78"/>
<accession>D6TX78</accession>
<proteinExistence type="predicted"/>
<dbReference type="EMBL" id="ADVG01000003">
    <property type="protein sequence ID" value="EFH84811.1"/>
    <property type="molecule type" value="Genomic_DNA"/>
</dbReference>
<dbReference type="Proteomes" id="UP000004508">
    <property type="component" value="Unassembled WGS sequence"/>
</dbReference>
<comment type="caution">
    <text evidence="1">The sequence shown here is derived from an EMBL/GenBank/DDBJ whole genome shotgun (WGS) entry which is preliminary data.</text>
</comment>
<name>D6TX78_KTERA</name>
<dbReference type="AlphaFoldDB" id="D6TX78"/>
<keyword evidence="2" id="KW-1185">Reference proteome</keyword>
<evidence type="ECO:0000313" key="2">
    <source>
        <dbReference type="Proteomes" id="UP000004508"/>
    </source>
</evidence>
<protein>
    <submittedName>
        <fullName evidence="1">Uncharacterized protein</fullName>
    </submittedName>
</protein>
<evidence type="ECO:0000313" key="1">
    <source>
        <dbReference type="EMBL" id="EFH84811.1"/>
    </source>
</evidence>
<sequence>MQKKRITFEIVVAYSQCPQKAFFLLCTDEQGTPHEYRDMLDQQKDRNGQITSTHLKYISNLLAKSPCILEMTSSVKVKHHDTS</sequence>
<organism evidence="1 2">
    <name type="scientific">Ktedonobacter racemifer DSM 44963</name>
    <dbReference type="NCBI Taxonomy" id="485913"/>
    <lineage>
        <taxon>Bacteria</taxon>
        <taxon>Bacillati</taxon>
        <taxon>Chloroflexota</taxon>
        <taxon>Ktedonobacteria</taxon>
        <taxon>Ktedonobacterales</taxon>
        <taxon>Ktedonobacteraceae</taxon>
        <taxon>Ktedonobacter</taxon>
    </lineage>
</organism>
<reference evidence="1 2" key="1">
    <citation type="journal article" date="2011" name="Stand. Genomic Sci.">
        <title>Non-contiguous finished genome sequence and contextual data of the filamentous soil bacterium Ktedonobacter racemifer type strain (SOSP1-21).</title>
        <authorList>
            <person name="Chang Y.J."/>
            <person name="Land M."/>
            <person name="Hauser L."/>
            <person name="Chertkov O."/>
            <person name="Del Rio T.G."/>
            <person name="Nolan M."/>
            <person name="Copeland A."/>
            <person name="Tice H."/>
            <person name="Cheng J.F."/>
            <person name="Lucas S."/>
            <person name="Han C."/>
            <person name="Goodwin L."/>
            <person name="Pitluck S."/>
            <person name="Ivanova N."/>
            <person name="Ovchinikova G."/>
            <person name="Pati A."/>
            <person name="Chen A."/>
            <person name="Palaniappan K."/>
            <person name="Mavromatis K."/>
            <person name="Liolios K."/>
            <person name="Brettin T."/>
            <person name="Fiebig A."/>
            <person name="Rohde M."/>
            <person name="Abt B."/>
            <person name="Goker M."/>
            <person name="Detter J.C."/>
            <person name="Woyke T."/>
            <person name="Bristow J."/>
            <person name="Eisen J.A."/>
            <person name="Markowitz V."/>
            <person name="Hugenholtz P."/>
            <person name="Kyrpides N.C."/>
            <person name="Klenk H.P."/>
            <person name="Lapidus A."/>
        </authorList>
    </citation>
    <scope>NUCLEOTIDE SEQUENCE [LARGE SCALE GENOMIC DNA]</scope>
    <source>
        <strain evidence="2">DSM 44963</strain>
    </source>
</reference>